<sequence length="65" mass="6790">MSGDKARLAWFKSSYSAGDGGQCVEVAAGNDTLYVRDSKDKVGPVVGLAPGVWADFVGFAARHTV</sequence>
<dbReference type="EMBL" id="JAHWZY010000005">
    <property type="protein sequence ID" value="MEZ3178603.1"/>
    <property type="molecule type" value="Genomic_DNA"/>
</dbReference>
<comment type="caution">
    <text evidence="2">The sequence shown here is derived from an EMBL/GenBank/DDBJ whole genome shotgun (WGS) entry which is preliminary data.</text>
</comment>
<dbReference type="Pfam" id="PF04149">
    <property type="entry name" value="DUF397"/>
    <property type="match status" value="1"/>
</dbReference>
<dbReference type="Proteomes" id="UP001567537">
    <property type="component" value="Unassembled WGS sequence"/>
</dbReference>
<dbReference type="InterPro" id="IPR007278">
    <property type="entry name" value="DUF397"/>
</dbReference>
<accession>A0ABV4IVI5</accession>
<gene>
    <name evidence="2" type="ORF">KYY02_07740</name>
</gene>
<protein>
    <submittedName>
        <fullName evidence="2">DUF397 domain-containing protein</fullName>
    </submittedName>
</protein>
<evidence type="ECO:0000313" key="2">
    <source>
        <dbReference type="EMBL" id="MEZ3178603.1"/>
    </source>
</evidence>
<reference evidence="2 3" key="1">
    <citation type="journal article" date="2021" name="Res Sq">
        <title>Streptomyces Pimoensis sp. nov., Isolated From the Taklimakan Desert in Xinjiang, China.</title>
        <authorList>
            <person name="Zhang P."/>
            <person name="Luo X."/>
            <person name="Luo X."/>
            <person name="Liu Z."/>
            <person name="Xia Z."/>
            <person name="Wan C."/>
            <person name="zhang L."/>
        </authorList>
    </citation>
    <scope>NUCLEOTIDE SEQUENCE [LARGE SCALE GENOMIC DNA]</scope>
    <source>
        <strain evidence="2 3">TRM75549</strain>
    </source>
</reference>
<feature type="domain" description="DUF397" evidence="1">
    <location>
        <begin position="8"/>
        <end position="59"/>
    </location>
</feature>
<organism evidence="2 3">
    <name type="scientific">Streptomyces pimonensis</name>
    <dbReference type="NCBI Taxonomy" id="2860288"/>
    <lineage>
        <taxon>Bacteria</taxon>
        <taxon>Bacillati</taxon>
        <taxon>Actinomycetota</taxon>
        <taxon>Actinomycetes</taxon>
        <taxon>Kitasatosporales</taxon>
        <taxon>Streptomycetaceae</taxon>
        <taxon>Streptomyces</taxon>
    </lineage>
</organism>
<evidence type="ECO:0000259" key="1">
    <source>
        <dbReference type="Pfam" id="PF04149"/>
    </source>
</evidence>
<dbReference type="RefSeq" id="WP_371236822.1">
    <property type="nucleotide sequence ID" value="NZ_JAHWZY010000005.1"/>
</dbReference>
<proteinExistence type="predicted"/>
<evidence type="ECO:0000313" key="3">
    <source>
        <dbReference type="Proteomes" id="UP001567537"/>
    </source>
</evidence>
<name>A0ABV4IVI5_9ACTN</name>
<keyword evidence="3" id="KW-1185">Reference proteome</keyword>